<evidence type="ECO:0000256" key="4">
    <source>
        <dbReference type="ARBA" id="ARBA00022729"/>
    </source>
</evidence>
<dbReference type="Gene3D" id="3.80.10.10">
    <property type="entry name" value="Ribonuclease Inhibitor"/>
    <property type="match status" value="1"/>
</dbReference>
<dbReference type="AlphaFoldDB" id="A0AAP0CZK9"/>
<dbReference type="GO" id="GO:0016020">
    <property type="term" value="C:membrane"/>
    <property type="evidence" value="ECO:0007669"/>
    <property type="project" value="UniProtKB-SubCell"/>
</dbReference>
<feature type="domain" description="Leucine-rich repeat-containing N-terminal plant-type" evidence="10">
    <location>
        <begin position="41"/>
        <end position="79"/>
    </location>
</feature>
<evidence type="ECO:0000256" key="7">
    <source>
        <dbReference type="ARBA" id="ARBA00023136"/>
    </source>
</evidence>
<comment type="subcellular location">
    <subcellularLocation>
        <location evidence="1">Membrane</location>
        <topology evidence="1">Single-pass type I membrane protein</topology>
    </subcellularLocation>
</comment>
<evidence type="ECO:0000256" key="6">
    <source>
        <dbReference type="ARBA" id="ARBA00022989"/>
    </source>
</evidence>
<organism evidence="11 12">
    <name type="scientific">Deinandra increscens subsp. villosa</name>
    <dbReference type="NCBI Taxonomy" id="3103831"/>
    <lineage>
        <taxon>Eukaryota</taxon>
        <taxon>Viridiplantae</taxon>
        <taxon>Streptophyta</taxon>
        <taxon>Embryophyta</taxon>
        <taxon>Tracheophyta</taxon>
        <taxon>Spermatophyta</taxon>
        <taxon>Magnoliopsida</taxon>
        <taxon>eudicotyledons</taxon>
        <taxon>Gunneridae</taxon>
        <taxon>Pentapetalae</taxon>
        <taxon>asterids</taxon>
        <taxon>campanulids</taxon>
        <taxon>Asterales</taxon>
        <taxon>Asteraceae</taxon>
        <taxon>Asteroideae</taxon>
        <taxon>Heliantheae alliance</taxon>
        <taxon>Madieae</taxon>
        <taxon>Madiinae</taxon>
        <taxon>Deinandra</taxon>
    </lineage>
</organism>
<keyword evidence="2" id="KW-0433">Leucine-rich repeat</keyword>
<dbReference type="PANTHER" id="PTHR48063">
    <property type="entry name" value="LRR RECEPTOR-LIKE KINASE"/>
    <property type="match status" value="1"/>
</dbReference>
<dbReference type="Proteomes" id="UP001408789">
    <property type="component" value="Unassembled WGS sequence"/>
</dbReference>
<evidence type="ECO:0000256" key="8">
    <source>
        <dbReference type="ARBA" id="ARBA00023180"/>
    </source>
</evidence>
<evidence type="ECO:0000313" key="11">
    <source>
        <dbReference type="EMBL" id="KAK9063292.1"/>
    </source>
</evidence>
<name>A0AAP0CZK9_9ASTR</name>
<keyword evidence="4 9" id="KW-0732">Signal</keyword>
<evidence type="ECO:0000256" key="3">
    <source>
        <dbReference type="ARBA" id="ARBA00022692"/>
    </source>
</evidence>
<dbReference type="Pfam" id="PF08263">
    <property type="entry name" value="LRRNT_2"/>
    <property type="match status" value="1"/>
</dbReference>
<proteinExistence type="predicted"/>
<dbReference type="InterPro" id="IPR046956">
    <property type="entry name" value="RLP23-like"/>
</dbReference>
<comment type="caution">
    <text evidence="11">The sequence shown here is derived from an EMBL/GenBank/DDBJ whole genome shotgun (WGS) entry which is preliminary data.</text>
</comment>
<keyword evidence="7" id="KW-0472">Membrane</keyword>
<evidence type="ECO:0000256" key="5">
    <source>
        <dbReference type="ARBA" id="ARBA00022737"/>
    </source>
</evidence>
<keyword evidence="6" id="KW-1133">Transmembrane helix</keyword>
<keyword evidence="5" id="KW-0677">Repeat</keyword>
<feature type="chain" id="PRO_5043031590" description="Leucine-rich repeat-containing N-terminal plant-type domain-containing protein" evidence="9">
    <location>
        <begin position="31"/>
        <end position="173"/>
    </location>
</feature>
<dbReference type="InterPro" id="IPR013210">
    <property type="entry name" value="LRR_N_plant-typ"/>
</dbReference>
<evidence type="ECO:0000256" key="2">
    <source>
        <dbReference type="ARBA" id="ARBA00022614"/>
    </source>
</evidence>
<gene>
    <name evidence="11" type="ORF">SSX86_017162</name>
</gene>
<keyword evidence="8" id="KW-0325">Glycoprotein</keyword>
<evidence type="ECO:0000256" key="1">
    <source>
        <dbReference type="ARBA" id="ARBA00004479"/>
    </source>
</evidence>
<evidence type="ECO:0000256" key="9">
    <source>
        <dbReference type="SAM" id="SignalP"/>
    </source>
</evidence>
<feature type="signal peptide" evidence="9">
    <location>
        <begin position="1"/>
        <end position="30"/>
    </location>
</feature>
<dbReference type="EMBL" id="JBCNJP010000018">
    <property type="protein sequence ID" value="KAK9063292.1"/>
    <property type="molecule type" value="Genomic_DNA"/>
</dbReference>
<dbReference type="InterPro" id="IPR032675">
    <property type="entry name" value="LRR_dom_sf"/>
</dbReference>
<keyword evidence="12" id="KW-1185">Reference proteome</keyword>
<evidence type="ECO:0000259" key="10">
    <source>
        <dbReference type="Pfam" id="PF08263"/>
    </source>
</evidence>
<evidence type="ECO:0000313" key="12">
    <source>
        <dbReference type="Proteomes" id="UP001408789"/>
    </source>
</evidence>
<keyword evidence="3" id="KW-0812">Transmembrane</keyword>
<accession>A0AAP0CZK9</accession>
<protein>
    <recommendedName>
        <fullName evidence="10">Leucine-rich repeat-containing N-terminal plant-type domain-containing protein</fullName>
    </recommendedName>
</protein>
<sequence length="173" mass="19334">MKKPQTLVTLSSSSCLSLLFVSSLFSLCLCTQNSDPILCIATERLVLIQLKNNLIDRANRLSSWVAGTDCCKWSGVVCDNVTGNVHELHLRGPDDGIHGHCHGSYDTDDQLEEASNTNVRRNHKSFGHQTVAAQVLRPELQRFWIDPDSILLRFFQESKISQCLKIAIQRGTP</sequence>
<reference evidence="11 12" key="1">
    <citation type="submission" date="2024-04" db="EMBL/GenBank/DDBJ databases">
        <title>The reference genome of an endangered Asteraceae, Deinandra increscens subsp. villosa, native to the Central Coast of California.</title>
        <authorList>
            <person name="Guilliams M."/>
            <person name="Hasenstab-Lehman K."/>
            <person name="Meyer R."/>
            <person name="Mcevoy S."/>
        </authorList>
    </citation>
    <scope>NUCLEOTIDE SEQUENCE [LARGE SCALE GENOMIC DNA]</scope>
    <source>
        <tissue evidence="11">Leaf</tissue>
    </source>
</reference>
<dbReference type="PANTHER" id="PTHR48063:SF98">
    <property type="entry name" value="LRR RECEPTOR-LIKE SERINE_THREONINE-PROTEIN KINASE FLS2"/>
    <property type="match status" value="1"/>
</dbReference>
<dbReference type="PROSITE" id="PS51257">
    <property type="entry name" value="PROKAR_LIPOPROTEIN"/>
    <property type="match status" value="1"/>
</dbReference>